<proteinExistence type="predicted"/>
<dbReference type="InterPro" id="IPR001647">
    <property type="entry name" value="HTH_TetR"/>
</dbReference>
<accession>A0A150MIF5</accession>
<dbReference type="AlphaFoldDB" id="A0A150MIF5"/>
<keyword evidence="1 2" id="KW-0238">DNA-binding</keyword>
<dbReference type="Gene3D" id="1.10.357.10">
    <property type="entry name" value="Tetracycline Repressor, domain 2"/>
    <property type="match status" value="1"/>
</dbReference>
<dbReference type="Proteomes" id="UP000075424">
    <property type="component" value="Unassembled WGS sequence"/>
</dbReference>
<comment type="caution">
    <text evidence="4">The sequence shown here is derived from an EMBL/GenBank/DDBJ whole genome shotgun (WGS) entry which is preliminary data.</text>
</comment>
<dbReference type="InterPro" id="IPR023772">
    <property type="entry name" value="DNA-bd_HTH_TetR-type_CS"/>
</dbReference>
<sequence length="307" mass="36064">MDERRVRFIETAMKLFAEKGYHATSIQDLVEAWGISKGAFYHHFASKEELLLEVLRYYSEKMVADFTASGGDGPEKERFVRQLAAHFSHIREYKDFLRMIMSEQLPKVNPEVERYMFRQHGRLFLWYCTRLTEVYGEAVGPYVYDVAMMTNGIIRQYLFYFFFREEAFDADEAARFLVRRIDAIVASFTADERPLLTEEALAPWVKMEEQERERQRERLASAFAAVREAVNGLDPKQASDVLEAIAALEEELLGRHAPPRVYIVEALLLYLRHQQTPQLAPALDALVKEMDEYQRQNGWEREVWKKR</sequence>
<evidence type="ECO:0000256" key="1">
    <source>
        <dbReference type="ARBA" id="ARBA00023125"/>
    </source>
</evidence>
<dbReference type="SUPFAM" id="SSF46689">
    <property type="entry name" value="Homeodomain-like"/>
    <property type="match status" value="1"/>
</dbReference>
<evidence type="ECO:0000256" key="2">
    <source>
        <dbReference type="PROSITE-ProRule" id="PRU00335"/>
    </source>
</evidence>
<dbReference type="PROSITE" id="PS01081">
    <property type="entry name" value="HTH_TETR_1"/>
    <property type="match status" value="1"/>
</dbReference>
<dbReference type="PROSITE" id="PS50977">
    <property type="entry name" value="HTH_TETR_2"/>
    <property type="match status" value="1"/>
</dbReference>
<dbReference type="Pfam" id="PF00440">
    <property type="entry name" value="TetR_N"/>
    <property type="match status" value="1"/>
</dbReference>
<dbReference type="InterPro" id="IPR009057">
    <property type="entry name" value="Homeodomain-like_sf"/>
</dbReference>
<dbReference type="PRINTS" id="PR00455">
    <property type="entry name" value="HTHTETR"/>
</dbReference>
<gene>
    <name evidence="4" type="ORF">B4109_2741</name>
</gene>
<reference evidence="4 5" key="1">
    <citation type="submission" date="2016-01" db="EMBL/GenBank/DDBJ databases">
        <title>Draft Genome Sequences of Seven Thermophilic Sporeformers Isolated from Foods.</title>
        <authorList>
            <person name="Berendsen E.M."/>
            <person name="Wells-Bennik M.H."/>
            <person name="Krawcyk A.O."/>
            <person name="De Jong A."/>
            <person name="Holsappel S."/>
            <person name="Eijlander R.T."/>
            <person name="Kuipers O.P."/>
        </authorList>
    </citation>
    <scope>NUCLEOTIDE SEQUENCE [LARGE SCALE GENOMIC DNA]</scope>
    <source>
        <strain evidence="4 5">B4109</strain>
    </source>
</reference>
<dbReference type="RefSeq" id="WP_061567526.1">
    <property type="nucleotide sequence ID" value="NZ_LQYV01000104.1"/>
</dbReference>
<dbReference type="EMBL" id="LQYV01000104">
    <property type="protein sequence ID" value="KYD24233.1"/>
    <property type="molecule type" value="Genomic_DNA"/>
</dbReference>
<dbReference type="PANTHER" id="PTHR43479">
    <property type="entry name" value="ACREF/ENVCD OPERON REPRESSOR-RELATED"/>
    <property type="match status" value="1"/>
</dbReference>
<evidence type="ECO:0000313" key="5">
    <source>
        <dbReference type="Proteomes" id="UP000075424"/>
    </source>
</evidence>
<feature type="domain" description="HTH tetR-type" evidence="3">
    <location>
        <begin position="2"/>
        <end position="62"/>
    </location>
</feature>
<name>A0A150MIF5_GEOSE</name>
<feature type="DNA-binding region" description="H-T-H motif" evidence="2">
    <location>
        <begin position="25"/>
        <end position="44"/>
    </location>
</feature>
<protein>
    <recommendedName>
        <fullName evidence="3">HTH tetR-type domain-containing protein</fullName>
    </recommendedName>
</protein>
<dbReference type="InterPro" id="IPR050624">
    <property type="entry name" value="HTH-type_Tx_Regulator"/>
</dbReference>
<evidence type="ECO:0000313" key="4">
    <source>
        <dbReference type="EMBL" id="KYD24233.1"/>
    </source>
</evidence>
<evidence type="ECO:0000259" key="3">
    <source>
        <dbReference type="PROSITE" id="PS50977"/>
    </source>
</evidence>
<dbReference type="PANTHER" id="PTHR43479:SF22">
    <property type="entry name" value="TRANSCRIPTIONAL REGULATOR, TETR FAMILY"/>
    <property type="match status" value="1"/>
</dbReference>
<dbReference type="PATRIC" id="fig|1422.18.peg.670"/>
<dbReference type="GO" id="GO:0003677">
    <property type="term" value="F:DNA binding"/>
    <property type="evidence" value="ECO:0007669"/>
    <property type="project" value="UniProtKB-UniRule"/>
</dbReference>
<organism evidence="4 5">
    <name type="scientific">Geobacillus stearothermophilus</name>
    <name type="common">Bacillus stearothermophilus</name>
    <dbReference type="NCBI Taxonomy" id="1422"/>
    <lineage>
        <taxon>Bacteria</taxon>
        <taxon>Bacillati</taxon>
        <taxon>Bacillota</taxon>
        <taxon>Bacilli</taxon>
        <taxon>Bacillales</taxon>
        <taxon>Anoxybacillaceae</taxon>
        <taxon>Geobacillus</taxon>
    </lineage>
</organism>